<organism evidence="1 2">
    <name type="scientific">Portunus trituberculatus</name>
    <name type="common">Swimming crab</name>
    <name type="synonym">Neptunus trituberculatus</name>
    <dbReference type="NCBI Taxonomy" id="210409"/>
    <lineage>
        <taxon>Eukaryota</taxon>
        <taxon>Metazoa</taxon>
        <taxon>Ecdysozoa</taxon>
        <taxon>Arthropoda</taxon>
        <taxon>Crustacea</taxon>
        <taxon>Multicrustacea</taxon>
        <taxon>Malacostraca</taxon>
        <taxon>Eumalacostraca</taxon>
        <taxon>Eucarida</taxon>
        <taxon>Decapoda</taxon>
        <taxon>Pleocyemata</taxon>
        <taxon>Brachyura</taxon>
        <taxon>Eubrachyura</taxon>
        <taxon>Portunoidea</taxon>
        <taxon>Portunidae</taxon>
        <taxon>Portuninae</taxon>
        <taxon>Portunus</taxon>
    </lineage>
</organism>
<keyword evidence="2" id="KW-1185">Reference proteome</keyword>
<reference evidence="1 2" key="1">
    <citation type="submission" date="2019-05" db="EMBL/GenBank/DDBJ databases">
        <title>Another draft genome of Portunus trituberculatus and its Hox gene families provides insights of decapod evolution.</title>
        <authorList>
            <person name="Jeong J.-H."/>
            <person name="Song I."/>
            <person name="Kim S."/>
            <person name="Choi T."/>
            <person name="Kim D."/>
            <person name="Ryu S."/>
            <person name="Kim W."/>
        </authorList>
    </citation>
    <scope>NUCLEOTIDE SEQUENCE [LARGE SCALE GENOMIC DNA]</scope>
    <source>
        <tissue evidence="1">Muscle</tissue>
    </source>
</reference>
<sequence>MDNAGSWSKEMLQLTMMNTLDQWVEESTGYRGEEEPSLLDLVFIKKSEPSYHTISTSNGKK</sequence>
<accession>A0A5B7E4I3</accession>
<protein>
    <submittedName>
        <fullName evidence="1">Uncharacterized protein</fullName>
    </submittedName>
</protein>
<comment type="caution">
    <text evidence="1">The sequence shown here is derived from an EMBL/GenBank/DDBJ whole genome shotgun (WGS) entry which is preliminary data.</text>
</comment>
<dbReference type="AlphaFoldDB" id="A0A5B7E4I3"/>
<name>A0A5B7E4I3_PORTR</name>
<gene>
    <name evidence="1" type="ORF">E2C01_021269</name>
</gene>
<proteinExistence type="predicted"/>
<evidence type="ECO:0000313" key="2">
    <source>
        <dbReference type="Proteomes" id="UP000324222"/>
    </source>
</evidence>
<evidence type="ECO:0000313" key="1">
    <source>
        <dbReference type="EMBL" id="MPC28076.1"/>
    </source>
</evidence>
<dbReference type="EMBL" id="VSRR010001851">
    <property type="protein sequence ID" value="MPC28076.1"/>
    <property type="molecule type" value="Genomic_DNA"/>
</dbReference>
<dbReference type="Proteomes" id="UP000324222">
    <property type="component" value="Unassembled WGS sequence"/>
</dbReference>